<dbReference type="STRING" id="860235.AOZ06_49445"/>
<dbReference type="GO" id="GO:0008745">
    <property type="term" value="F:N-acetylmuramoyl-L-alanine amidase activity"/>
    <property type="evidence" value="ECO:0007669"/>
    <property type="project" value="UniProtKB-EC"/>
</dbReference>
<keyword evidence="6" id="KW-0732">Signal</keyword>
<dbReference type="OrthoDB" id="66275at2"/>
<dbReference type="FunFam" id="3.40.80.10:FF:000006">
    <property type="entry name" value="N-acetylmuramoyl-L-alanine amidase"/>
    <property type="match status" value="1"/>
</dbReference>
<evidence type="ECO:0000259" key="7">
    <source>
        <dbReference type="SMART" id="SM00644"/>
    </source>
</evidence>
<dbReference type="PANTHER" id="PTHR30417">
    <property type="entry name" value="N-ACETYLMURAMOYL-L-ALANINE AMIDASE AMID"/>
    <property type="match status" value="1"/>
</dbReference>
<feature type="chain" id="PRO_5006035738" description="N-acetylmuramoyl-L-alanine amidase" evidence="6">
    <location>
        <begin position="23"/>
        <end position="636"/>
    </location>
</feature>
<dbReference type="KEGG" id="kphy:AOZ06_49445"/>
<dbReference type="Gene3D" id="1.10.530.10">
    <property type="match status" value="1"/>
</dbReference>
<dbReference type="GO" id="GO:0009254">
    <property type="term" value="P:peptidoglycan turnover"/>
    <property type="evidence" value="ECO:0007669"/>
    <property type="project" value="TreeGrafter"/>
</dbReference>
<dbReference type="PANTHER" id="PTHR30417:SF1">
    <property type="entry name" value="N-ACETYLMURAMOYL-L-ALANINE AMIDASE AMID"/>
    <property type="match status" value="1"/>
</dbReference>
<evidence type="ECO:0000256" key="5">
    <source>
        <dbReference type="SAM" id="MobiDB-lite"/>
    </source>
</evidence>
<organism evidence="8 9">
    <name type="scientific">Kibdelosporangium phytohabitans</name>
    <dbReference type="NCBI Taxonomy" id="860235"/>
    <lineage>
        <taxon>Bacteria</taxon>
        <taxon>Bacillati</taxon>
        <taxon>Actinomycetota</taxon>
        <taxon>Actinomycetes</taxon>
        <taxon>Pseudonocardiales</taxon>
        <taxon>Pseudonocardiaceae</taxon>
        <taxon>Kibdelosporangium</taxon>
    </lineage>
</organism>
<dbReference type="CDD" id="cd06583">
    <property type="entry name" value="PGRP"/>
    <property type="match status" value="1"/>
</dbReference>
<keyword evidence="9" id="KW-1185">Reference proteome</keyword>
<dbReference type="Proteomes" id="UP000063699">
    <property type="component" value="Chromosome"/>
</dbReference>
<dbReference type="Pfam" id="PF01510">
    <property type="entry name" value="Amidase_2"/>
    <property type="match status" value="1"/>
</dbReference>
<reference evidence="8 9" key="1">
    <citation type="submission" date="2015-07" db="EMBL/GenBank/DDBJ databases">
        <title>Genome sequencing of Kibdelosporangium phytohabitans.</title>
        <authorList>
            <person name="Qin S."/>
            <person name="Xing K."/>
        </authorList>
    </citation>
    <scope>NUCLEOTIDE SEQUENCE [LARGE SCALE GENOMIC DNA]</scope>
    <source>
        <strain evidence="8 9">KLBMP1111</strain>
    </source>
</reference>
<proteinExistence type="predicted"/>
<feature type="compositionally biased region" description="Polar residues" evidence="5">
    <location>
        <begin position="482"/>
        <end position="492"/>
    </location>
</feature>
<keyword evidence="4" id="KW-0961">Cell wall biogenesis/degradation</keyword>
<evidence type="ECO:0000313" key="8">
    <source>
        <dbReference type="EMBL" id="ALG13834.1"/>
    </source>
</evidence>
<dbReference type="GO" id="GO:0071555">
    <property type="term" value="P:cell wall organization"/>
    <property type="evidence" value="ECO:0007669"/>
    <property type="project" value="UniProtKB-KW"/>
</dbReference>
<dbReference type="SMART" id="SM00644">
    <property type="entry name" value="Ami_2"/>
    <property type="match status" value="1"/>
</dbReference>
<name>A0A0N9I1M5_9PSEU</name>
<comment type="catalytic activity">
    <reaction evidence="1">
        <text>Hydrolyzes the link between N-acetylmuramoyl residues and L-amino acid residues in certain cell-wall glycopeptides.</text>
        <dbReference type="EC" id="3.5.1.28"/>
    </reaction>
</comment>
<evidence type="ECO:0000256" key="1">
    <source>
        <dbReference type="ARBA" id="ARBA00001561"/>
    </source>
</evidence>
<dbReference type="GO" id="GO:0009253">
    <property type="term" value="P:peptidoglycan catabolic process"/>
    <property type="evidence" value="ECO:0007669"/>
    <property type="project" value="InterPro"/>
</dbReference>
<feature type="compositionally biased region" description="Basic and acidic residues" evidence="5">
    <location>
        <begin position="86"/>
        <end position="101"/>
    </location>
</feature>
<evidence type="ECO:0000256" key="2">
    <source>
        <dbReference type="ARBA" id="ARBA00011901"/>
    </source>
</evidence>
<feature type="domain" description="N-acetylmuramoyl-L-alanine amidase" evidence="7">
    <location>
        <begin position="262"/>
        <end position="401"/>
    </location>
</feature>
<dbReference type="EMBL" id="CP012752">
    <property type="protein sequence ID" value="ALG13834.1"/>
    <property type="molecule type" value="Genomic_DNA"/>
</dbReference>
<dbReference type="EC" id="3.5.1.28" evidence="2"/>
<feature type="compositionally biased region" description="Pro residues" evidence="5">
    <location>
        <begin position="103"/>
        <end position="114"/>
    </location>
</feature>
<feature type="region of interest" description="Disordered" evidence="5">
    <location>
        <begin position="63"/>
        <end position="116"/>
    </location>
</feature>
<evidence type="ECO:0000313" key="9">
    <source>
        <dbReference type="Proteomes" id="UP000063699"/>
    </source>
</evidence>
<dbReference type="RefSeq" id="WP_054295717.1">
    <property type="nucleotide sequence ID" value="NZ_CP012752.1"/>
</dbReference>
<dbReference type="InterPro" id="IPR051206">
    <property type="entry name" value="NAMLAA_amidase_2"/>
</dbReference>
<accession>A0A0N9I1M5</accession>
<dbReference type="SUPFAM" id="SSF55846">
    <property type="entry name" value="N-acetylmuramoyl-L-alanine amidase-like"/>
    <property type="match status" value="1"/>
</dbReference>
<dbReference type="AlphaFoldDB" id="A0A0N9I1M5"/>
<protein>
    <recommendedName>
        <fullName evidence="2">N-acetylmuramoyl-L-alanine amidase</fullName>
        <ecNumber evidence="2">3.5.1.28</ecNumber>
    </recommendedName>
</protein>
<evidence type="ECO:0000256" key="6">
    <source>
        <dbReference type="SAM" id="SignalP"/>
    </source>
</evidence>
<gene>
    <name evidence="8" type="ORF">AOZ06_49445</name>
</gene>
<feature type="region of interest" description="Disordered" evidence="5">
    <location>
        <begin position="466"/>
        <end position="492"/>
    </location>
</feature>
<dbReference type="Gene3D" id="3.40.80.10">
    <property type="entry name" value="Peptidoglycan recognition protein-like"/>
    <property type="match status" value="1"/>
</dbReference>
<keyword evidence="3" id="KW-0378">Hydrolase</keyword>
<evidence type="ECO:0000256" key="4">
    <source>
        <dbReference type="ARBA" id="ARBA00023316"/>
    </source>
</evidence>
<dbReference type="InterPro" id="IPR002502">
    <property type="entry name" value="Amidase_domain"/>
</dbReference>
<feature type="signal peptide" evidence="6">
    <location>
        <begin position="1"/>
        <end position="22"/>
    </location>
</feature>
<evidence type="ECO:0000256" key="3">
    <source>
        <dbReference type="ARBA" id="ARBA00022801"/>
    </source>
</evidence>
<sequence>MRPALILATVTGLVLGVTTASADPADQVRQRDFSAAAAEFGVPESVLLGVSYLESKWDTNAGTPSTSAGYGPMHLTDVRTANPGGTHHDDGTEDPRGDDSRPPLAPQPGPPVEPVPQLLTVDQASALTGAPTADLRSNAKQNIRGGAALLAKYQKGIGVTSDNPADWYGAVARYGGAGDTGAAATFADEVFATINTGADRVTDDGQHVRLAATPVQPNTGLLDRLGLRKSTSDDTECPRSLACEWIPAPYEEYVNDKGKLTYGNHDKGNRPETQEIEYIVIHDTEGRWDGVLNMVRDPKYVSWQYTLRSADGHVAQHVKHKDVAWQAGNWYINSKSIGLEHEGFAALGTWYTEAMYRSSAKLVRYLAAKYRIPLDRAHIIGHDNVPGTIPDTVKGMHWDPGPYWDWAHYFDLLGAPLRPMGNLGLVTIKPDFDKNKPVFVGCVKPGEPCTPRGSTSVILHSQPDANSPLLKDPGLRPDGSPGTMQISDHSSRVETGQQFAVAEVRGDWTAIWYLGQKGWFHNPRKAPAAIGSGGLVVTPKKGKATVPVYGRAYPEAAAYPSNIPVQDVIPLQYTFSAGERYSVGQALTSEYYWANTFDSSNHAVVRGKTKYVQVQFGHRIMFVKAEDVDVKPSFSR</sequence>
<dbReference type="InterPro" id="IPR036505">
    <property type="entry name" value="Amidase/PGRP_sf"/>
</dbReference>